<protein>
    <submittedName>
        <fullName evidence="8">Metal ABC transporter substrate-binding protein</fullName>
    </submittedName>
</protein>
<dbReference type="EMBL" id="SACP01000003">
    <property type="protein sequence ID" value="RVU20570.1"/>
    <property type="molecule type" value="Genomic_DNA"/>
</dbReference>
<comment type="similarity">
    <text evidence="2 6">Belongs to the bacterial solute-binding protein 9 family.</text>
</comment>
<dbReference type="PANTHER" id="PTHR42953:SF1">
    <property type="entry name" value="METAL-BINDING PROTEIN HI_0362-RELATED"/>
    <property type="match status" value="1"/>
</dbReference>
<evidence type="ECO:0000256" key="1">
    <source>
        <dbReference type="ARBA" id="ARBA00004196"/>
    </source>
</evidence>
<evidence type="ECO:0000256" key="2">
    <source>
        <dbReference type="ARBA" id="ARBA00011028"/>
    </source>
</evidence>
<sequence length="299" mass="31760">MIGARVWAGVLFLALMAMPAAAAPLKAVATFSILADLVRQVGGERVEVASLVGPNGDAHGFSPSPSDAQTLAAARIVVVNGLGFEGWIDRLVRASGTRAVVVTASKGVKAIEEEGGHGHSHGDHALDPHAWQNVANVAIYVANIRDGLIAADPEGRATYEANAAAYRDRLTALDAELRAGLARIPEDRRRVITTHDAFGYFARAYGLRFIAPQGVSSESEATAKDVARIVRQIRREKIPAVFLENVADPRLMLQISRESGAKAGGRVFSDALSEPNGPAPTYLDLMRHNLKEFTAALAG</sequence>
<evidence type="ECO:0000256" key="6">
    <source>
        <dbReference type="RuleBase" id="RU003512"/>
    </source>
</evidence>
<dbReference type="GO" id="GO:0046872">
    <property type="term" value="F:metal ion binding"/>
    <property type="evidence" value="ECO:0007669"/>
    <property type="project" value="UniProtKB-KW"/>
</dbReference>
<reference evidence="8 9" key="1">
    <citation type="submission" date="2019-01" db="EMBL/GenBank/DDBJ databases">
        <authorList>
            <person name="Chen W.-M."/>
        </authorList>
    </citation>
    <scope>NUCLEOTIDE SEQUENCE [LARGE SCALE GENOMIC DNA]</scope>
    <source>
        <strain evidence="8 9">TER-1</strain>
    </source>
</reference>
<keyword evidence="5 7" id="KW-0732">Signal</keyword>
<dbReference type="SUPFAM" id="SSF53807">
    <property type="entry name" value="Helical backbone' metal receptor"/>
    <property type="match status" value="1"/>
</dbReference>
<dbReference type="Pfam" id="PF01297">
    <property type="entry name" value="ZnuA"/>
    <property type="match status" value="1"/>
</dbReference>
<organism evidence="8 9">
    <name type="scientific">Methylobacterium oryzihabitans</name>
    <dbReference type="NCBI Taxonomy" id="2499852"/>
    <lineage>
        <taxon>Bacteria</taxon>
        <taxon>Pseudomonadati</taxon>
        <taxon>Pseudomonadota</taxon>
        <taxon>Alphaproteobacteria</taxon>
        <taxon>Hyphomicrobiales</taxon>
        <taxon>Methylobacteriaceae</taxon>
        <taxon>Methylobacterium</taxon>
    </lineage>
</organism>
<keyword evidence="3 6" id="KW-0813">Transport</keyword>
<dbReference type="GO" id="GO:0030001">
    <property type="term" value="P:metal ion transport"/>
    <property type="evidence" value="ECO:0007669"/>
    <property type="project" value="InterPro"/>
</dbReference>
<dbReference type="CDD" id="cd01137">
    <property type="entry name" value="PsaA"/>
    <property type="match status" value="1"/>
</dbReference>
<dbReference type="Proteomes" id="UP000286997">
    <property type="component" value="Unassembled WGS sequence"/>
</dbReference>
<evidence type="ECO:0000256" key="4">
    <source>
        <dbReference type="ARBA" id="ARBA00022723"/>
    </source>
</evidence>
<dbReference type="InterPro" id="IPR006128">
    <property type="entry name" value="Lipoprotein_PsaA-like"/>
</dbReference>
<evidence type="ECO:0000256" key="3">
    <source>
        <dbReference type="ARBA" id="ARBA00022448"/>
    </source>
</evidence>
<evidence type="ECO:0000256" key="7">
    <source>
        <dbReference type="SAM" id="SignalP"/>
    </source>
</evidence>
<name>A0A3S2XQJ4_9HYPH</name>
<keyword evidence="9" id="KW-1185">Reference proteome</keyword>
<accession>A0A3S2XQJ4</accession>
<gene>
    <name evidence="8" type="ORF">EOE48_04255</name>
</gene>
<comment type="caution">
    <text evidence="8">The sequence shown here is derived from an EMBL/GenBank/DDBJ whole genome shotgun (WGS) entry which is preliminary data.</text>
</comment>
<dbReference type="InterPro" id="IPR006127">
    <property type="entry name" value="ZnuA-like"/>
</dbReference>
<dbReference type="PANTHER" id="PTHR42953">
    <property type="entry name" value="HIGH-AFFINITY ZINC UPTAKE SYSTEM PROTEIN ZNUA-RELATED"/>
    <property type="match status" value="1"/>
</dbReference>
<dbReference type="PRINTS" id="PR00690">
    <property type="entry name" value="ADHESNFAMILY"/>
</dbReference>
<dbReference type="Gene3D" id="3.40.50.1980">
    <property type="entry name" value="Nitrogenase molybdenum iron protein domain"/>
    <property type="match status" value="2"/>
</dbReference>
<feature type="chain" id="PRO_5018718653" evidence="7">
    <location>
        <begin position="23"/>
        <end position="299"/>
    </location>
</feature>
<proteinExistence type="inferred from homology"/>
<keyword evidence="4" id="KW-0479">Metal-binding</keyword>
<comment type="subcellular location">
    <subcellularLocation>
        <location evidence="1">Cell envelope</location>
    </subcellularLocation>
</comment>
<evidence type="ECO:0000256" key="5">
    <source>
        <dbReference type="ARBA" id="ARBA00022729"/>
    </source>
</evidence>
<dbReference type="PRINTS" id="PR00691">
    <property type="entry name" value="ADHESINB"/>
</dbReference>
<dbReference type="GO" id="GO:0007155">
    <property type="term" value="P:cell adhesion"/>
    <property type="evidence" value="ECO:0007669"/>
    <property type="project" value="InterPro"/>
</dbReference>
<dbReference type="RefSeq" id="WP_127727545.1">
    <property type="nucleotide sequence ID" value="NZ_SACP01000003.1"/>
</dbReference>
<dbReference type="InterPro" id="IPR050492">
    <property type="entry name" value="Bact_metal-bind_prot9"/>
</dbReference>
<feature type="signal peptide" evidence="7">
    <location>
        <begin position="1"/>
        <end position="22"/>
    </location>
</feature>
<evidence type="ECO:0000313" key="9">
    <source>
        <dbReference type="Proteomes" id="UP000286997"/>
    </source>
</evidence>
<dbReference type="InterPro" id="IPR006129">
    <property type="entry name" value="AdhesinB"/>
</dbReference>
<evidence type="ECO:0000313" key="8">
    <source>
        <dbReference type="EMBL" id="RVU20570.1"/>
    </source>
</evidence>
<dbReference type="AlphaFoldDB" id="A0A3S2XQJ4"/>
<dbReference type="OrthoDB" id="9793396at2"/>
<dbReference type="GO" id="GO:0030313">
    <property type="term" value="C:cell envelope"/>
    <property type="evidence" value="ECO:0007669"/>
    <property type="project" value="UniProtKB-SubCell"/>
</dbReference>